<sequence>MPIEEKEEKDVYRIVVWDSETSQDTIYKGHQKEHVINYISDILYLTTSAVRGRTRYRSSMDSKSDEKKKISVYNIVSLYPSVNYGTAYPIGLPEIIIPKSDEINVNWTGPEDLNTAEIRGDITSLELAKALECGYTVDRFYRAWHYEEEADDLFKGYVRLFLKLKQEASGFPKGVETEEQKDMWREEYKEKYMIEIDLKKVKKNPGLRYISKLMLNNLWMCDIVEYSDEAIKLIYRDKEDFVTEHKSSNIVISLWTTSMARLKLLEFIREAEGNGGEILYTDTDSIFVLHDRDVEPITTGKFMGQMSEEYGGYEIEEYCCGGAKQYALKMKNKQTGETEYVMKIRGLHSTEMVLNYGKGEVDPAFFVYKNDFGPTRDSKVVTREKHKMYKPVCQKGIIDEELNRWAIILLGYDFDIEYKSTSEFGHADILSRLIAKTPMPDDERIVASITTTGSFVLNAIEKGLPRERLFAIFRTSRGPCLSAK</sequence>
<keyword evidence="2" id="KW-1185">Reference proteome</keyword>
<dbReference type="Gene3D" id="3.90.1600.10">
    <property type="entry name" value="Palm domain of DNA polymerase"/>
    <property type="match status" value="1"/>
</dbReference>
<comment type="caution">
    <text evidence="1">The sequence shown here is derived from an EMBL/GenBank/DDBJ whole genome shotgun (WGS) entry which is preliminary data.</text>
</comment>
<evidence type="ECO:0000313" key="1">
    <source>
        <dbReference type="EMBL" id="KAL3077955.1"/>
    </source>
</evidence>
<dbReference type="Proteomes" id="UP001620645">
    <property type="component" value="Unassembled WGS sequence"/>
</dbReference>
<dbReference type="InterPro" id="IPR023211">
    <property type="entry name" value="DNA_pol_palm_dom_sf"/>
</dbReference>
<organism evidence="1 2">
    <name type="scientific">Heterodera schachtii</name>
    <name type="common">Sugarbeet cyst nematode worm</name>
    <name type="synonym">Tylenchus schachtii</name>
    <dbReference type="NCBI Taxonomy" id="97005"/>
    <lineage>
        <taxon>Eukaryota</taxon>
        <taxon>Metazoa</taxon>
        <taxon>Ecdysozoa</taxon>
        <taxon>Nematoda</taxon>
        <taxon>Chromadorea</taxon>
        <taxon>Rhabditida</taxon>
        <taxon>Tylenchina</taxon>
        <taxon>Tylenchomorpha</taxon>
        <taxon>Tylenchoidea</taxon>
        <taxon>Heteroderidae</taxon>
        <taxon>Heteroderinae</taxon>
        <taxon>Heterodera</taxon>
    </lineage>
</organism>
<evidence type="ECO:0000313" key="2">
    <source>
        <dbReference type="Proteomes" id="UP001620645"/>
    </source>
</evidence>
<protein>
    <recommendedName>
        <fullName evidence="3">DNA-directed DNA polymerase</fullName>
    </recommendedName>
</protein>
<dbReference type="InterPro" id="IPR017964">
    <property type="entry name" value="DNA-dir_DNA_pol_B_CS"/>
</dbReference>
<dbReference type="PANTHER" id="PTHR33568">
    <property type="entry name" value="DNA POLYMERASE"/>
    <property type="match status" value="1"/>
</dbReference>
<gene>
    <name evidence="1" type="ORF">niasHS_012467</name>
</gene>
<proteinExistence type="predicted"/>
<accession>A0ABD2IL30</accession>
<dbReference type="EMBL" id="JBICCN010000318">
    <property type="protein sequence ID" value="KAL3077955.1"/>
    <property type="molecule type" value="Genomic_DNA"/>
</dbReference>
<dbReference type="AlphaFoldDB" id="A0ABD2IL30"/>
<evidence type="ECO:0008006" key="3">
    <source>
        <dbReference type="Google" id="ProtNLM"/>
    </source>
</evidence>
<name>A0ABD2IL30_HETSC</name>
<dbReference type="PANTHER" id="PTHR33568:SF3">
    <property type="entry name" value="DNA-DIRECTED DNA POLYMERASE"/>
    <property type="match status" value="1"/>
</dbReference>
<dbReference type="PROSITE" id="PS00116">
    <property type="entry name" value="DNA_POLYMERASE_B"/>
    <property type="match status" value="1"/>
</dbReference>
<dbReference type="SUPFAM" id="SSF56672">
    <property type="entry name" value="DNA/RNA polymerases"/>
    <property type="match status" value="1"/>
</dbReference>
<reference evidence="1 2" key="1">
    <citation type="submission" date="2024-10" db="EMBL/GenBank/DDBJ databases">
        <authorList>
            <person name="Kim D."/>
        </authorList>
    </citation>
    <scope>NUCLEOTIDE SEQUENCE [LARGE SCALE GENOMIC DNA]</scope>
    <source>
        <strain evidence="1">Taebaek</strain>
    </source>
</reference>
<dbReference type="InterPro" id="IPR043502">
    <property type="entry name" value="DNA/RNA_pol_sf"/>
</dbReference>